<gene>
    <name evidence="2" type="ORF">ARMGADRAFT_1093335</name>
</gene>
<accession>A0A2H3C837</accession>
<organism evidence="2 3">
    <name type="scientific">Armillaria gallica</name>
    <name type="common">Bulbous honey fungus</name>
    <name type="synonym">Armillaria bulbosa</name>
    <dbReference type="NCBI Taxonomy" id="47427"/>
    <lineage>
        <taxon>Eukaryota</taxon>
        <taxon>Fungi</taxon>
        <taxon>Dikarya</taxon>
        <taxon>Basidiomycota</taxon>
        <taxon>Agaricomycotina</taxon>
        <taxon>Agaricomycetes</taxon>
        <taxon>Agaricomycetidae</taxon>
        <taxon>Agaricales</taxon>
        <taxon>Marasmiineae</taxon>
        <taxon>Physalacriaceae</taxon>
        <taxon>Armillaria</taxon>
    </lineage>
</organism>
<keyword evidence="3" id="KW-1185">Reference proteome</keyword>
<feature type="compositionally biased region" description="Polar residues" evidence="1">
    <location>
        <begin position="113"/>
        <end position="123"/>
    </location>
</feature>
<dbReference type="AlphaFoldDB" id="A0A2H3C837"/>
<evidence type="ECO:0000256" key="1">
    <source>
        <dbReference type="SAM" id="MobiDB-lite"/>
    </source>
</evidence>
<feature type="region of interest" description="Disordered" evidence="1">
    <location>
        <begin position="99"/>
        <end position="125"/>
    </location>
</feature>
<dbReference type="Proteomes" id="UP000217790">
    <property type="component" value="Unassembled WGS sequence"/>
</dbReference>
<name>A0A2H3C837_ARMGA</name>
<sequence>MLRDVSPSFHIWLRRRSSERLRTLSMTRIEQISGSMVMRLDACPRIPREGWRTMYRSECLVDGAGPSQSCKSHRRWIVIINEGGFTLVPPSTRAMVLDSTGRSSSGVWDGPTRSRQAYEQEPTSGRDGRVCARRGRWLWDRCGYYYTG</sequence>
<reference evidence="3" key="1">
    <citation type="journal article" date="2017" name="Nat. Ecol. Evol.">
        <title>Genome expansion and lineage-specific genetic innovations in the forest pathogenic fungi Armillaria.</title>
        <authorList>
            <person name="Sipos G."/>
            <person name="Prasanna A.N."/>
            <person name="Walter M.C."/>
            <person name="O'Connor E."/>
            <person name="Balint B."/>
            <person name="Krizsan K."/>
            <person name="Kiss B."/>
            <person name="Hess J."/>
            <person name="Varga T."/>
            <person name="Slot J."/>
            <person name="Riley R."/>
            <person name="Boka B."/>
            <person name="Rigling D."/>
            <person name="Barry K."/>
            <person name="Lee J."/>
            <person name="Mihaltcheva S."/>
            <person name="LaButti K."/>
            <person name="Lipzen A."/>
            <person name="Waldron R."/>
            <person name="Moloney N.M."/>
            <person name="Sperisen C."/>
            <person name="Kredics L."/>
            <person name="Vagvoelgyi C."/>
            <person name="Patrignani A."/>
            <person name="Fitzpatrick D."/>
            <person name="Nagy I."/>
            <person name="Doyle S."/>
            <person name="Anderson J.B."/>
            <person name="Grigoriev I.V."/>
            <person name="Gueldener U."/>
            <person name="Muensterkoetter M."/>
            <person name="Nagy L.G."/>
        </authorList>
    </citation>
    <scope>NUCLEOTIDE SEQUENCE [LARGE SCALE GENOMIC DNA]</scope>
    <source>
        <strain evidence="3">Ar21-2</strain>
    </source>
</reference>
<proteinExistence type="predicted"/>
<evidence type="ECO:0000313" key="2">
    <source>
        <dbReference type="EMBL" id="PBK79229.1"/>
    </source>
</evidence>
<dbReference type="EMBL" id="KZ293797">
    <property type="protein sequence ID" value="PBK79229.1"/>
    <property type="molecule type" value="Genomic_DNA"/>
</dbReference>
<protein>
    <submittedName>
        <fullName evidence="2">Uncharacterized protein</fullName>
    </submittedName>
</protein>
<evidence type="ECO:0000313" key="3">
    <source>
        <dbReference type="Proteomes" id="UP000217790"/>
    </source>
</evidence>
<dbReference type="InParanoid" id="A0A2H3C837"/>